<name>A0AAD6XS41_9AGAR</name>
<dbReference type="Gene3D" id="6.10.140.2220">
    <property type="match status" value="1"/>
</dbReference>
<keyword evidence="1" id="KW-0479">Metal-binding</keyword>
<dbReference type="GO" id="GO:0008270">
    <property type="term" value="F:zinc ion binding"/>
    <property type="evidence" value="ECO:0007669"/>
    <property type="project" value="UniProtKB-KW"/>
</dbReference>
<dbReference type="Proteomes" id="UP001222325">
    <property type="component" value="Unassembled WGS sequence"/>
</dbReference>
<dbReference type="EMBL" id="JARJCN010000040">
    <property type="protein sequence ID" value="KAJ7083603.1"/>
    <property type="molecule type" value="Genomic_DNA"/>
</dbReference>
<dbReference type="SUPFAM" id="SSF144232">
    <property type="entry name" value="HIT/MYND zinc finger-like"/>
    <property type="match status" value="1"/>
</dbReference>
<comment type="caution">
    <text evidence="6">The sequence shown here is derived from an EMBL/GenBank/DDBJ whole genome shotgun (WGS) entry which is preliminary data.</text>
</comment>
<dbReference type="PROSITE" id="PS50865">
    <property type="entry name" value="ZF_MYND_2"/>
    <property type="match status" value="1"/>
</dbReference>
<keyword evidence="3" id="KW-0862">Zinc</keyword>
<evidence type="ECO:0000256" key="3">
    <source>
        <dbReference type="ARBA" id="ARBA00022833"/>
    </source>
</evidence>
<evidence type="ECO:0000256" key="4">
    <source>
        <dbReference type="PROSITE-ProRule" id="PRU00134"/>
    </source>
</evidence>
<gene>
    <name evidence="6" type="ORF">B0H15DRAFT_850108</name>
</gene>
<proteinExistence type="predicted"/>
<reference evidence="6" key="1">
    <citation type="submission" date="2023-03" db="EMBL/GenBank/DDBJ databases">
        <title>Massive genome expansion in bonnet fungi (Mycena s.s.) driven by repeated elements and novel gene families across ecological guilds.</title>
        <authorList>
            <consortium name="Lawrence Berkeley National Laboratory"/>
            <person name="Harder C.B."/>
            <person name="Miyauchi S."/>
            <person name="Viragh M."/>
            <person name="Kuo A."/>
            <person name="Thoen E."/>
            <person name="Andreopoulos B."/>
            <person name="Lu D."/>
            <person name="Skrede I."/>
            <person name="Drula E."/>
            <person name="Henrissat B."/>
            <person name="Morin E."/>
            <person name="Kohler A."/>
            <person name="Barry K."/>
            <person name="LaButti K."/>
            <person name="Morin E."/>
            <person name="Salamov A."/>
            <person name="Lipzen A."/>
            <person name="Mereny Z."/>
            <person name="Hegedus B."/>
            <person name="Baldrian P."/>
            <person name="Stursova M."/>
            <person name="Weitz H."/>
            <person name="Taylor A."/>
            <person name="Grigoriev I.V."/>
            <person name="Nagy L.G."/>
            <person name="Martin F."/>
            <person name="Kauserud H."/>
        </authorList>
    </citation>
    <scope>NUCLEOTIDE SEQUENCE</scope>
    <source>
        <strain evidence="6">CBHHK173m</strain>
    </source>
</reference>
<keyword evidence="7" id="KW-1185">Reference proteome</keyword>
<feature type="domain" description="MYND-type" evidence="5">
    <location>
        <begin position="151"/>
        <end position="193"/>
    </location>
</feature>
<evidence type="ECO:0000259" key="5">
    <source>
        <dbReference type="PROSITE" id="PS50865"/>
    </source>
</evidence>
<dbReference type="Pfam" id="PF01753">
    <property type="entry name" value="zf-MYND"/>
    <property type="match status" value="1"/>
</dbReference>
<sequence length="204" mass="23778">MAYLELLVIVYGSCSRDPNDDDRFGPEQRRVEITLNPTFPDNAKTIVQRHKWLQGFLLRIAKDMKHNRNWRCEFCTKHARETNWMNTSWMHLPQPRVHCYVHSVCNAVTGPCSEQLRLASAEISRLTGMPPAELPQIPSKKGEKFPMSSSCAVCHNEADESRKNLKQCAKCELTRYCSVDCQRADWTRHKECCKTVKEVKWHWN</sequence>
<dbReference type="AlphaFoldDB" id="A0AAD6XS41"/>
<evidence type="ECO:0000256" key="2">
    <source>
        <dbReference type="ARBA" id="ARBA00022771"/>
    </source>
</evidence>
<evidence type="ECO:0000313" key="6">
    <source>
        <dbReference type="EMBL" id="KAJ7083603.1"/>
    </source>
</evidence>
<evidence type="ECO:0000313" key="7">
    <source>
        <dbReference type="Proteomes" id="UP001222325"/>
    </source>
</evidence>
<dbReference type="PROSITE" id="PS01360">
    <property type="entry name" value="ZF_MYND_1"/>
    <property type="match status" value="1"/>
</dbReference>
<accession>A0AAD6XS41</accession>
<dbReference type="InterPro" id="IPR002893">
    <property type="entry name" value="Znf_MYND"/>
</dbReference>
<protein>
    <recommendedName>
        <fullName evidence="5">MYND-type domain-containing protein</fullName>
    </recommendedName>
</protein>
<organism evidence="6 7">
    <name type="scientific">Mycena belliarum</name>
    <dbReference type="NCBI Taxonomy" id="1033014"/>
    <lineage>
        <taxon>Eukaryota</taxon>
        <taxon>Fungi</taxon>
        <taxon>Dikarya</taxon>
        <taxon>Basidiomycota</taxon>
        <taxon>Agaricomycotina</taxon>
        <taxon>Agaricomycetes</taxon>
        <taxon>Agaricomycetidae</taxon>
        <taxon>Agaricales</taxon>
        <taxon>Marasmiineae</taxon>
        <taxon>Mycenaceae</taxon>
        <taxon>Mycena</taxon>
    </lineage>
</organism>
<evidence type="ECO:0000256" key="1">
    <source>
        <dbReference type="ARBA" id="ARBA00022723"/>
    </source>
</evidence>
<keyword evidence="2 4" id="KW-0863">Zinc-finger</keyword>